<dbReference type="EMBL" id="LAZR01005456">
    <property type="protein sequence ID" value="KKM99801.1"/>
    <property type="molecule type" value="Genomic_DNA"/>
</dbReference>
<protein>
    <submittedName>
        <fullName evidence="1">Uncharacterized protein</fullName>
    </submittedName>
</protein>
<gene>
    <name evidence="1" type="ORF">LCGC14_1144180</name>
</gene>
<dbReference type="AlphaFoldDB" id="A0A0F9MKH1"/>
<reference evidence="1" key="1">
    <citation type="journal article" date="2015" name="Nature">
        <title>Complex archaea that bridge the gap between prokaryotes and eukaryotes.</title>
        <authorList>
            <person name="Spang A."/>
            <person name="Saw J.H."/>
            <person name="Jorgensen S.L."/>
            <person name="Zaremba-Niedzwiedzka K."/>
            <person name="Martijn J."/>
            <person name="Lind A.E."/>
            <person name="van Eijk R."/>
            <person name="Schleper C."/>
            <person name="Guy L."/>
            <person name="Ettema T.J."/>
        </authorList>
    </citation>
    <scope>NUCLEOTIDE SEQUENCE</scope>
</reference>
<accession>A0A0F9MKH1</accession>
<proteinExistence type="predicted"/>
<sequence>MNQIENVIMTKHYDFQDKLKGERRERAAEKKKERMDSGKKLKLLSAIILKRSLEAQREADEVEKKKGRRK</sequence>
<comment type="caution">
    <text evidence="1">The sequence shown here is derived from an EMBL/GenBank/DDBJ whole genome shotgun (WGS) entry which is preliminary data.</text>
</comment>
<evidence type="ECO:0000313" key="1">
    <source>
        <dbReference type="EMBL" id="KKM99801.1"/>
    </source>
</evidence>
<name>A0A0F9MKH1_9ZZZZ</name>
<organism evidence="1">
    <name type="scientific">marine sediment metagenome</name>
    <dbReference type="NCBI Taxonomy" id="412755"/>
    <lineage>
        <taxon>unclassified sequences</taxon>
        <taxon>metagenomes</taxon>
        <taxon>ecological metagenomes</taxon>
    </lineage>
</organism>